<dbReference type="FunFam" id="3.30.1360.10:FF:000003">
    <property type="entry name" value="DNA-directed RNA polymerase II subunit RPB11"/>
    <property type="match status" value="1"/>
</dbReference>
<comment type="subcellular location">
    <subcellularLocation>
        <location evidence="1">Nucleus</location>
    </subcellularLocation>
</comment>
<evidence type="ECO:0000259" key="13">
    <source>
        <dbReference type="Pfam" id="PF08574"/>
    </source>
</evidence>
<protein>
    <recommendedName>
        <fullName evidence="9">Probable DNA-directed RNA polymerase II subunit RPB11</fullName>
    </recommendedName>
    <alternativeName>
        <fullName evidence="10">DNA-directed RNA polymerase II subunit J</fullName>
    </alternativeName>
</protein>
<accession>A0A914C7Q0</accession>
<evidence type="ECO:0000256" key="10">
    <source>
        <dbReference type="ARBA" id="ARBA00081587"/>
    </source>
</evidence>
<keyword evidence="4" id="KW-0240">DNA-directed RNA polymerase</keyword>
<dbReference type="InterPro" id="IPR036603">
    <property type="entry name" value="RBP11-like"/>
</dbReference>
<feature type="compositionally biased region" description="Low complexity" evidence="12">
    <location>
        <begin position="223"/>
        <end position="232"/>
    </location>
</feature>
<dbReference type="SUPFAM" id="SSF55257">
    <property type="entry name" value="RBP11-like subunits of RNA polymerase"/>
    <property type="match status" value="1"/>
</dbReference>
<comment type="function">
    <text evidence="7">DNA-dependent RNA polymerase catalyzes the transcription of DNA into RNA using the four ribonucleoside triphosphates as substrates. Component of RNA polymerase II which synthesizes mRNA precursors and many functional non-coding RNAs. Pol II is the central component of the basal RNA polymerase II transcription machinery. It is composed of mobile elements that move relative to each other. RPB11 is part of the core element with the central large cleft.</text>
</comment>
<dbReference type="InterPro" id="IPR009025">
    <property type="entry name" value="RBP11-like_dimer"/>
</dbReference>
<dbReference type="InterPro" id="IPR037685">
    <property type="entry name" value="RBP11"/>
</dbReference>
<dbReference type="PANTHER" id="PTHR13946:SF16">
    <property type="entry name" value="DNA-DIRECTED RNA POLYMERASE II SUBUNIT RPB11"/>
    <property type="match status" value="1"/>
</dbReference>
<evidence type="ECO:0000313" key="15">
    <source>
        <dbReference type="Proteomes" id="UP000887540"/>
    </source>
</evidence>
<proteinExistence type="inferred from homology"/>
<reference evidence="16" key="1">
    <citation type="submission" date="2022-11" db="UniProtKB">
        <authorList>
            <consortium name="WormBaseParasite"/>
        </authorList>
    </citation>
    <scope>IDENTIFICATION</scope>
</reference>
<keyword evidence="11" id="KW-0175">Coiled coil</keyword>
<dbReference type="GO" id="GO:0003677">
    <property type="term" value="F:DNA binding"/>
    <property type="evidence" value="ECO:0007669"/>
    <property type="project" value="InterPro"/>
</dbReference>
<dbReference type="WBParaSite" id="ACRNAN_Path_411.g1562.t1">
    <property type="protein sequence ID" value="ACRNAN_Path_411.g1562.t1"/>
    <property type="gene ID" value="ACRNAN_Path_411.g1562"/>
</dbReference>
<dbReference type="PROSITE" id="PS01154">
    <property type="entry name" value="RNA_POL_L_13KD"/>
    <property type="match status" value="1"/>
</dbReference>
<keyword evidence="15" id="KW-1185">Reference proteome</keyword>
<evidence type="ECO:0000259" key="14">
    <source>
        <dbReference type="Pfam" id="PF13656"/>
    </source>
</evidence>
<dbReference type="Gene3D" id="3.30.1360.10">
    <property type="entry name" value="RNA polymerase, RBP11-like subunit"/>
    <property type="match status" value="1"/>
</dbReference>
<evidence type="ECO:0000256" key="5">
    <source>
        <dbReference type="ARBA" id="ARBA00023163"/>
    </source>
</evidence>
<dbReference type="InterPro" id="IPR022905">
    <property type="entry name" value="Rpo11-like"/>
</dbReference>
<dbReference type="GO" id="GO:0006366">
    <property type="term" value="P:transcription by RNA polymerase II"/>
    <property type="evidence" value="ECO:0007669"/>
    <property type="project" value="InterPro"/>
</dbReference>
<feature type="region of interest" description="Disordered" evidence="12">
    <location>
        <begin position="202"/>
        <end position="232"/>
    </location>
</feature>
<evidence type="ECO:0000256" key="11">
    <source>
        <dbReference type="SAM" id="Coils"/>
    </source>
</evidence>
<comment type="subunit">
    <text evidence="3">Component of the RNA polymerase II (Pol II) complex consisting of 12 subunits.</text>
</comment>
<organism evidence="15 16">
    <name type="scientific">Acrobeloides nanus</name>
    <dbReference type="NCBI Taxonomy" id="290746"/>
    <lineage>
        <taxon>Eukaryota</taxon>
        <taxon>Metazoa</taxon>
        <taxon>Ecdysozoa</taxon>
        <taxon>Nematoda</taxon>
        <taxon>Chromadorea</taxon>
        <taxon>Rhabditida</taxon>
        <taxon>Tylenchina</taxon>
        <taxon>Cephalobomorpha</taxon>
        <taxon>Cephaloboidea</taxon>
        <taxon>Cephalobidae</taxon>
        <taxon>Acrobeloides</taxon>
    </lineage>
</organism>
<sequence length="339" mass="38772">MNAPSAFEAFLAFEDEKKVLVEKDTKVPNAVIFTFNKEDHTLGNLLKHQLLKDPRVLFAGYRNPHPLEHKFLLRIQTTGAITPAEALNEAIKDLQSELSLLEERFKEAVRLIVSTKRTRNDPSTANDERATENLFYRFAGTGKAPSECNELINREKVVEVLDFDVEKQAPTNKEIAVLDENYRKLMEAVKSVKLMEISDATAPDTSDSVSSFKEEKSNDVEMEAPPAMAPLAEPEDDSEYVYDFYWTKNSQVLALDSVNVRLPTDDELKLYVGFDDIDDSNDEEADDDSDSNAENYYKNEYPEEGQFENENDTTSDESYDHYGDKYEEYEDYCYESSDE</sequence>
<keyword evidence="6" id="KW-0539">Nucleus</keyword>
<dbReference type="PANTHER" id="PTHR13946">
    <property type="entry name" value="DNA-DIRECTED RNA POLYMERASE I,II,III"/>
    <property type="match status" value="1"/>
</dbReference>
<feature type="domain" description="DNA-directed RNA polymerase RBP11-like dimerisation" evidence="14">
    <location>
        <begin position="31"/>
        <end position="103"/>
    </location>
</feature>
<feature type="compositionally biased region" description="Acidic residues" evidence="12">
    <location>
        <begin position="302"/>
        <end position="317"/>
    </location>
</feature>
<evidence type="ECO:0000256" key="1">
    <source>
        <dbReference type="ARBA" id="ARBA00004123"/>
    </source>
</evidence>
<comment type="similarity">
    <text evidence="8">Belongs to the archaeal Rpo11/eukaryotic RPB11/RPC19 RNA polymerase subunit family.</text>
</comment>
<dbReference type="GO" id="GO:0005665">
    <property type="term" value="C:RNA polymerase II, core complex"/>
    <property type="evidence" value="ECO:0007669"/>
    <property type="project" value="InterPro"/>
</dbReference>
<dbReference type="AlphaFoldDB" id="A0A914C7Q0"/>
<dbReference type="InterPro" id="IPR013883">
    <property type="entry name" value="TF_Iwr1_dom"/>
</dbReference>
<dbReference type="InterPro" id="IPR008193">
    <property type="entry name" value="RNA_pol_Rpb11_13-16kDa_CS"/>
</dbReference>
<dbReference type="GO" id="GO:0046983">
    <property type="term" value="F:protein dimerization activity"/>
    <property type="evidence" value="ECO:0007669"/>
    <property type="project" value="InterPro"/>
</dbReference>
<feature type="coiled-coil region" evidence="11">
    <location>
        <begin position="84"/>
        <end position="111"/>
    </location>
</feature>
<evidence type="ECO:0000313" key="16">
    <source>
        <dbReference type="WBParaSite" id="ACRNAN_Path_411.g1562.t1"/>
    </source>
</evidence>
<evidence type="ECO:0000256" key="3">
    <source>
        <dbReference type="ARBA" id="ARBA00011730"/>
    </source>
</evidence>
<evidence type="ECO:0000256" key="7">
    <source>
        <dbReference type="ARBA" id="ARBA00025149"/>
    </source>
</evidence>
<dbReference type="Pfam" id="PF08574">
    <property type="entry name" value="Iwr1"/>
    <property type="match status" value="1"/>
</dbReference>
<feature type="domain" description="Transcription factor Iwr1" evidence="13">
    <location>
        <begin position="239"/>
        <end position="304"/>
    </location>
</feature>
<evidence type="ECO:0000256" key="4">
    <source>
        <dbReference type="ARBA" id="ARBA00022478"/>
    </source>
</evidence>
<evidence type="ECO:0000256" key="8">
    <source>
        <dbReference type="ARBA" id="ARBA00025751"/>
    </source>
</evidence>
<feature type="compositionally biased region" description="Acidic residues" evidence="12">
    <location>
        <begin position="327"/>
        <end position="339"/>
    </location>
</feature>
<name>A0A914C7Q0_9BILA</name>
<dbReference type="GO" id="GO:0003899">
    <property type="term" value="F:DNA-directed RNA polymerase activity"/>
    <property type="evidence" value="ECO:0007669"/>
    <property type="project" value="InterPro"/>
</dbReference>
<keyword evidence="5" id="KW-0804">Transcription</keyword>
<feature type="region of interest" description="Disordered" evidence="12">
    <location>
        <begin position="275"/>
        <end position="339"/>
    </location>
</feature>
<dbReference type="Pfam" id="PF13656">
    <property type="entry name" value="RNA_pol_L_2"/>
    <property type="match status" value="1"/>
</dbReference>
<dbReference type="Proteomes" id="UP000887540">
    <property type="component" value="Unplaced"/>
</dbReference>
<dbReference type="CDD" id="cd06926">
    <property type="entry name" value="RNAP_II_RPB11"/>
    <property type="match status" value="1"/>
</dbReference>
<evidence type="ECO:0000256" key="2">
    <source>
        <dbReference type="ARBA" id="ARBA00010218"/>
    </source>
</evidence>
<evidence type="ECO:0000256" key="12">
    <source>
        <dbReference type="SAM" id="MobiDB-lite"/>
    </source>
</evidence>
<evidence type="ECO:0000256" key="6">
    <source>
        <dbReference type="ARBA" id="ARBA00023242"/>
    </source>
</evidence>
<evidence type="ECO:0000256" key="9">
    <source>
        <dbReference type="ARBA" id="ARBA00069461"/>
    </source>
</evidence>
<comment type="similarity">
    <text evidence="2">Belongs to the IWR1/SLC7A6OS family.</text>
</comment>
<dbReference type="HAMAP" id="MF_00261">
    <property type="entry name" value="RNApol_arch_Rpo11"/>
    <property type="match status" value="1"/>
</dbReference>
<feature type="compositionally biased region" description="Acidic residues" evidence="12">
    <location>
        <begin position="275"/>
        <end position="291"/>
    </location>
</feature>